<accession>A0AA86X1K5</accession>
<reference evidence="1 2" key="1">
    <citation type="submission" date="2014-06" db="EMBL/GenBank/DDBJ databases">
        <authorList>
            <person name="Le Roux F."/>
        </authorList>
    </citation>
    <scope>NUCLEOTIDE SEQUENCE [LARGE SCALE GENOMIC DNA]</scope>
    <source>
        <strain evidence="1 2">J2-31</strain>
    </source>
</reference>
<name>A0AA86X1K5_9VIBR</name>
<evidence type="ECO:0000313" key="2">
    <source>
        <dbReference type="Proteomes" id="UP000041625"/>
    </source>
</evidence>
<dbReference type="AlphaFoldDB" id="A0AA86X1K5"/>
<gene>
    <name evidence="1" type="ORF">VCR31J2_1310410</name>
</gene>
<keyword evidence="2" id="KW-1185">Reference proteome</keyword>
<organism evidence="1 2">
    <name type="scientific">Vibrio coralliirubri</name>
    <dbReference type="NCBI Taxonomy" id="1516159"/>
    <lineage>
        <taxon>Bacteria</taxon>
        <taxon>Pseudomonadati</taxon>
        <taxon>Pseudomonadota</taxon>
        <taxon>Gammaproteobacteria</taxon>
        <taxon>Vibrionales</taxon>
        <taxon>Vibrionaceae</taxon>
        <taxon>Vibrio</taxon>
    </lineage>
</organism>
<protein>
    <submittedName>
        <fullName evidence="1">Uncharacterized protein</fullName>
    </submittedName>
</protein>
<dbReference type="Proteomes" id="UP000041625">
    <property type="component" value="Unassembled WGS sequence"/>
</dbReference>
<sequence length="48" mass="5372">MYLIDVDLMENYVESGEVALLEFSSVISFSLCNKTTVNIDFGHITAQN</sequence>
<proteinExistence type="predicted"/>
<comment type="caution">
    <text evidence="1">The sequence shown here is derived from an EMBL/GenBank/DDBJ whole genome shotgun (WGS) entry which is preliminary data.</text>
</comment>
<evidence type="ECO:0000313" key="1">
    <source>
        <dbReference type="EMBL" id="CDT77096.1"/>
    </source>
</evidence>
<dbReference type="EMBL" id="CCKJ01000037">
    <property type="protein sequence ID" value="CDT77096.1"/>
    <property type="molecule type" value="Genomic_DNA"/>
</dbReference>